<comment type="caution">
    <text evidence="1">The sequence shown here is derived from an EMBL/GenBank/DDBJ whole genome shotgun (WGS) entry which is preliminary data.</text>
</comment>
<reference evidence="2" key="1">
    <citation type="submission" date="2017-01" db="EMBL/GenBank/DDBJ databases">
        <authorList>
            <person name="Wang Y."/>
            <person name="White M."/>
            <person name="Kvist S."/>
            <person name="Moncalvo J.-M."/>
        </authorList>
    </citation>
    <scope>NUCLEOTIDE SEQUENCE [LARGE SCALE GENOMIC DNA]</scope>
    <source>
        <strain evidence="2">COL-18-3</strain>
    </source>
</reference>
<protein>
    <submittedName>
        <fullName evidence="1">Uncharacterized protein</fullName>
    </submittedName>
</protein>
<evidence type="ECO:0000313" key="1">
    <source>
        <dbReference type="EMBL" id="OMH84929.1"/>
    </source>
</evidence>
<dbReference type="AlphaFoldDB" id="A0A1R1PVH4"/>
<keyword evidence="2" id="KW-1185">Reference proteome</keyword>
<dbReference type="EMBL" id="LSSK01000130">
    <property type="protein sequence ID" value="OMH84929.1"/>
    <property type="molecule type" value="Genomic_DNA"/>
</dbReference>
<proteinExistence type="predicted"/>
<organism evidence="1 2">
    <name type="scientific">Zancudomyces culisetae</name>
    <name type="common">Gut fungus</name>
    <name type="synonym">Smittium culisetae</name>
    <dbReference type="NCBI Taxonomy" id="1213189"/>
    <lineage>
        <taxon>Eukaryota</taxon>
        <taxon>Fungi</taxon>
        <taxon>Fungi incertae sedis</taxon>
        <taxon>Zoopagomycota</taxon>
        <taxon>Kickxellomycotina</taxon>
        <taxon>Harpellomycetes</taxon>
        <taxon>Harpellales</taxon>
        <taxon>Legeriomycetaceae</taxon>
        <taxon>Zancudomyces</taxon>
    </lineage>
</organism>
<name>A0A1R1PVH4_ZANCU</name>
<dbReference type="Proteomes" id="UP000188320">
    <property type="component" value="Unassembled WGS sequence"/>
</dbReference>
<accession>A0A1R1PVH4</accession>
<gene>
    <name evidence="1" type="ORF">AX774_g1542</name>
</gene>
<sequence length="102" mass="11586">MESSKGVKNNKVEHIKTAHGINPENECTYDLYPQGVRYADCLSIYAHAQQVIRRDVTARSCQHRDQQHALNPLALSLHPLPVVEATWGMFPVRTQYGIIDFP</sequence>
<evidence type="ECO:0000313" key="2">
    <source>
        <dbReference type="Proteomes" id="UP000188320"/>
    </source>
</evidence>